<comment type="caution">
    <text evidence="14">The sequence shown here is derived from an EMBL/GenBank/DDBJ whole genome shotgun (WGS) entry which is preliminary data.</text>
</comment>
<evidence type="ECO:0000256" key="11">
    <source>
        <dbReference type="ARBA" id="ARBA00023133"/>
    </source>
</evidence>
<dbReference type="PANTHER" id="PTHR42923:SF3">
    <property type="entry name" value="PROTOPORPHYRINOGEN OXIDASE"/>
    <property type="match status" value="1"/>
</dbReference>
<dbReference type="AlphaFoldDB" id="A0A368VQS4"/>
<sequence>MTGGERSRIAVVGGGVAGLTAAHRLRRRLGSEADIVVVDQADQLGGKLGTADLAGCPYDVGAEAFLARRPEVPALAEEVGLGEDVVHPGPASATVRAGGRSCPLPTGTLMGVPSAADSVRHVLSGAGVAAVRAETSLPPPHLDGADVSVGALLRDRVGDEVVDRLVEPLLGGVYAGSADGLGLRATIPALAAAIDAGAESIGAAVARALPPPSPEGQAKPPVFGAFRGGYRSLIDRLAQRSSARVRLGLPVRAVVPAGTGWRLEIGSAPSPEVLDADAVVMAVPAPSARRLLSEVVPAAAERLAAVELASMIVVGMALPSDTRLPEASGVLVARGETHADGTPFTAKAFTFSSRKWPHLRGRDGEVLVRASVGRFGQAAELRMDDGELLRGVRNDLAELTGIRAEPVDSVVARWGGGLPQYGVGHLDTVAGIESAMAEVPGLTLAGAMLHGVGVPACVATGEAAAAELVRHLTA</sequence>
<evidence type="ECO:0000313" key="14">
    <source>
        <dbReference type="EMBL" id="RCW43968.1"/>
    </source>
</evidence>
<gene>
    <name evidence="14" type="ORF">DFQ14_105113</name>
</gene>
<proteinExistence type="inferred from homology"/>
<comment type="subcellular location">
    <subcellularLocation>
        <location evidence="12">Cytoplasm</location>
    </subcellularLocation>
</comment>
<evidence type="ECO:0000259" key="13">
    <source>
        <dbReference type="Pfam" id="PF01593"/>
    </source>
</evidence>
<dbReference type="SUPFAM" id="SSF54373">
    <property type="entry name" value="FAD-linked reductases, C-terminal domain"/>
    <property type="match status" value="1"/>
</dbReference>
<dbReference type="GO" id="GO:0006783">
    <property type="term" value="P:heme biosynthetic process"/>
    <property type="evidence" value="ECO:0007669"/>
    <property type="project" value="UniProtKB-UniRule"/>
</dbReference>
<dbReference type="Proteomes" id="UP000253495">
    <property type="component" value="Unassembled WGS sequence"/>
</dbReference>
<dbReference type="UniPathway" id="UPA00252"/>
<evidence type="ECO:0000256" key="12">
    <source>
        <dbReference type="RuleBase" id="RU364052"/>
    </source>
</evidence>
<dbReference type="Pfam" id="PF01593">
    <property type="entry name" value="Amino_oxidase"/>
    <property type="match status" value="1"/>
</dbReference>
<dbReference type="OrthoDB" id="4496419at2"/>
<dbReference type="InterPro" id="IPR002937">
    <property type="entry name" value="Amino_oxidase"/>
</dbReference>
<accession>A0A368VQS4</accession>
<keyword evidence="9 12" id="KW-0274">FAD</keyword>
<evidence type="ECO:0000256" key="8">
    <source>
        <dbReference type="ARBA" id="ARBA00022630"/>
    </source>
</evidence>
<dbReference type="InterPro" id="IPR050464">
    <property type="entry name" value="Zeta_carotene_desat/Oxidored"/>
</dbReference>
<keyword evidence="10 12" id="KW-0560">Oxidoreductase</keyword>
<dbReference type="RefSeq" id="WP_114452972.1">
    <property type="nucleotide sequence ID" value="NZ_QPJC01000005.1"/>
</dbReference>
<name>A0A368VQS4_9ACTN</name>
<dbReference type="EC" id="1.3.3.15" evidence="6 12"/>
<comment type="cofactor">
    <cofactor evidence="2 12">
        <name>FAD</name>
        <dbReference type="ChEBI" id="CHEBI:57692"/>
    </cofactor>
</comment>
<protein>
    <recommendedName>
        <fullName evidence="7 12">Coproporphyrinogen III oxidase</fullName>
        <ecNumber evidence="6 12">1.3.3.15</ecNumber>
    </recommendedName>
</protein>
<dbReference type="Gene3D" id="3.90.660.20">
    <property type="entry name" value="Protoporphyrinogen oxidase, mitochondrial, domain 2"/>
    <property type="match status" value="1"/>
</dbReference>
<dbReference type="InterPro" id="IPR004572">
    <property type="entry name" value="Protoporphyrinogen_oxidase"/>
</dbReference>
<evidence type="ECO:0000256" key="3">
    <source>
        <dbReference type="ARBA" id="ARBA00002185"/>
    </source>
</evidence>
<evidence type="ECO:0000256" key="4">
    <source>
        <dbReference type="ARBA" id="ARBA00004744"/>
    </source>
</evidence>
<comment type="function">
    <text evidence="3 12">Involved in coproporphyrin-dependent heme b biosynthesis. Catalyzes the oxidation of coproporphyrinogen III to coproporphyrin III.</text>
</comment>
<feature type="domain" description="Amine oxidase" evidence="13">
    <location>
        <begin position="16"/>
        <end position="468"/>
    </location>
</feature>
<evidence type="ECO:0000256" key="10">
    <source>
        <dbReference type="ARBA" id="ARBA00023002"/>
    </source>
</evidence>
<dbReference type="SUPFAM" id="SSF51905">
    <property type="entry name" value="FAD/NAD(P)-binding domain"/>
    <property type="match status" value="1"/>
</dbReference>
<evidence type="ECO:0000256" key="2">
    <source>
        <dbReference type="ARBA" id="ARBA00001974"/>
    </source>
</evidence>
<keyword evidence="12" id="KW-0963">Cytoplasm</keyword>
<evidence type="ECO:0000256" key="6">
    <source>
        <dbReference type="ARBA" id="ARBA00012402"/>
    </source>
</evidence>
<comment type="catalytic activity">
    <reaction evidence="1">
        <text>coproporphyrinogen III + 3 O2 = coproporphyrin III + 3 H2O2</text>
        <dbReference type="Rhea" id="RHEA:43436"/>
        <dbReference type="ChEBI" id="CHEBI:15379"/>
        <dbReference type="ChEBI" id="CHEBI:16240"/>
        <dbReference type="ChEBI" id="CHEBI:57309"/>
        <dbReference type="ChEBI" id="CHEBI:131725"/>
        <dbReference type="EC" id="1.3.3.15"/>
    </reaction>
    <physiologicalReaction direction="left-to-right" evidence="1">
        <dbReference type="Rhea" id="RHEA:43437"/>
    </physiologicalReaction>
</comment>
<dbReference type="NCBIfam" id="TIGR00562">
    <property type="entry name" value="proto_IX_ox"/>
    <property type="match status" value="1"/>
</dbReference>
<comment type="pathway">
    <text evidence="4 12">Porphyrin-containing compound metabolism; protoheme biosynthesis.</text>
</comment>
<evidence type="ECO:0000256" key="7">
    <source>
        <dbReference type="ARBA" id="ARBA00019046"/>
    </source>
</evidence>
<dbReference type="Gene3D" id="1.10.3110.10">
    <property type="entry name" value="protoporphyrinogen ix oxidase, domain 3"/>
    <property type="match status" value="1"/>
</dbReference>
<dbReference type="EMBL" id="QPJC01000005">
    <property type="protein sequence ID" value="RCW43968.1"/>
    <property type="molecule type" value="Genomic_DNA"/>
</dbReference>
<dbReference type="InterPro" id="IPR036188">
    <property type="entry name" value="FAD/NAD-bd_sf"/>
</dbReference>
<organism evidence="14 15">
    <name type="scientific">Halopolyspora algeriensis</name>
    <dbReference type="NCBI Taxonomy" id="1500506"/>
    <lineage>
        <taxon>Bacteria</taxon>
        <taxon>Bacillati</taxon>
        <taxon>Actinomycetota</taxon>
        <taxon>Actinomycetes</taxon>
        <taxon>Actinomycetes incertae sedis</taxon>
        <taxon>Halopolyspora</taxon>
    </lineage>
</organism>
<reference evidence="14 15" key="1">
    <citation type="submission" date="2018-07" db="EMBL/GenBank/DDBJ databases">
        <title>Genomic Encyclopedia of Type Strains, Phase III (KMG-III): the genomes of soil and plant-associated and newly described type strains.</title>
        <authorList>
            <person name="Whitman W."/>
        </authorList>
    </citation>
    <scope>NUCLEOTIDE SEQUENCE [LARGE SCALE GENOMIC DNA]</scope>
    <source>
        <strain evidence="14 15">CECT 8575</strain>
    </source>
</reference>
<dbReference type="PANTHER" id="PTHR42923">
    <property type="entry name" value="PROTOPORPHYRINOGEN OXIDASE"/>
    <property type="match status" value="1"/>
</dbReference>
<dbReference type="Gene3D" id="3.50.50.60">
    <property type="entry name" value="FAD/NAD(P)-binding domain"/>
    <property type="match status" value="1"/>
</dbReference>
<dbReference type="GO" id="GO:0004729">
    <property type="term" value="F:oxygen-dependent protoporphyrinogen oxidase activity"/>
    <property type="evidence" value="ECO:0007669"/>
    <property type="project" value="UniProtKB-UniRule"/>
</dbReference>
<evidence type="ECO:0000256" key="1">
    <source>
        <dbReference type="ARBA" id="ARBA00001755"/>
    </source>
</evidence>
<keyword evidence="11 12" id="KW-0350">Heme biosynthesis</keyword>
<evidence type="ECO:0000256" key="9">
    <source>
        <dbReference type="ARBA" id="ARBA00022827"/>
    </source>
</evidence>
<evidence type="ECO:0000313" key="15">
    <source>
        <dbReference type="Proteomes" id="UP000253495"/>
    </source>
</evidence>
<keyword evidence="15" id="KW-1185">Reference proteome</keyword>
<keyword evidence="8 12" id="KW-0285">Flavoprotein</keyword>
<comment type="similarity">
    <text evidence="5 12">Belongs to the protoporphyrinogen/coproporphyrinogen oxidase family. Coproporphyrinogen III oxidase subfamily.</text>
</comment>
<dbReference type="GO" id="GO:0005737">
    <property type="term" value="C:cytoplasm"/>
    <property type="evidence" value="ECO:0007669"/>
    <property type="project" value="UniProtKB-SubCell"/>
</dbReference>
<evidence type="ECO:0000256" key="5">
    <source>
        <dbReference type="ARBA" id="ARBA00008310"/>
    </source>
</evidence>